<keyword evidence="4" id="KW-1185">Reference proteome</keyword>
<evidence type="ECO:0000259" key="2">
    <source>
        <dbReference type="Pfam" id="PF24883"/>
    </source>
</evidence>
<dbReference type="PANTHER" id="PTHR10039:SF5">
    <property type="entry name" value="NACHT DOMAIN-CONTAINING PROTEIN"/>
    <property type="match status" value="1"/>
</dbReference>
<dbReference type="InterPro" id="IPR056884">
    <property type="entry name" value="NPHP3-like_N"/>
</dbReference>
<gene>
    <name evidence="3" type="ORF">PMG11_10904</name>
</gene>
<protein>
    <recommendedName>
        <fullName evidence="2">Nephrocystin 3-like N-terminal domain-containing protein</fullName>
    </recommendedName>
</protein>
<dbReference type="Proteomes" id="UP000042958">
    <property type="component" value="Unassembled WGS sequence"/>
</dbReference>
<dbReference type="PANTHER" id="PTHR10039">
    <property type="entry name" value="AMELOGENIN"/>
    <property type="match status" value="1"/>
</dbReference>
<dbReference type="OrthoDB" id="443402at2759"/>
<dbReference type="STRING" id="104259.A0A0F7U0D4"/>
<name>A0A0F7U0D4_PENBI</name>
<organism evidence="3 4">
    <name type="scientific">Penicillium brasilianum</name>
    <dbReference type="NCBI Taxonomy" id="104259"/>
    <lineage>
        <taxon>Eukaryota</taxon>
        <taxon>Fungi</taxon>
        <taxon>Dikarya</taxon>
        <taxon>Ascomycota</taxon>
        <taxon>Pezizomycotina</taxon>
        <taxon>Eurotiomycetes</taxon>
        <taxon>Eurotiomycetidae</taxon>
        <taxon>Eurotiales</taxon>
        <taxon>Aspergillaceae</taxon>
        <taxon>Penicillium</taxon>
    </lineage>
</organism>
<sequence length="267" mass="29868">MAKGKHSAAFNGWLRATLGGSKRIKKLEKAMRDRQHILETGLLIRICNKNDAILIQQLSNYDKLDTTLQGFIEARSRNQTALEQLINSESAAVKAHIDGKTRGLAQSFKAVVSSESSQVQDNISSQIQDLTLYQTSKEERERLLGSFRYETLNARRNQIPTNHDDTFSWVFDAVNADNGINSQDSVVSLSHLPPKTGQVGFIEWLQAAQQRSYWINGKAGSGKSVLMKFLAEHSHTKSILDLNGNTIILSHFLKYSPRIGQTKNSLQ</sequence>
<dbReference type="EMBL" id="CDHK01000015">
    <property type="protein sequence ID" value="CEJ62404.1"/>
    <property type="molecule type" value="Genomic_DNA"/>
</dbReference>
<proteinExistence type="predicted"/>
<evidence type="ECO:0000313" key="4">
    <source>
        <dbReference type="Proteomes" id="UP000042958"/>
    </source>
</evidence>
<feature type="domain" description="Nephrocystin 3-like N-terminal" evidence="2">
    <location>
        <begin position="201"/>
        <end position="255"/>
    </location>
</feature>
<reference evidence="4" key="1">
    <citation type="journal article" date="2015" name="Genome Announc.">
        <title>Draft genome sequence of the fungus Penicillium brasilianum MG11.</title>
        <authorList>
            <person name="Horn F."/>
            <person name="Linde J."/>
            <person name="Mattern D.J."/>
            <person name="Walther G."/>
            <person name="Guthke R."/>
            <person name="Brakhage A.A."/>
            <person name="Valiante V."/>
        </authorList>
    </citation>
    <scope>NUCLEOTIDE SEQUENCE [LARGE SCALE GENOMIC DNA]</scope>
    <source>
        <strain evidence="4">MG11</strain>
    </source>
</reference>
<dbReference type="Pfam" id="PF24883">
    <property type="entry name" value="NPHP3_N"/>
    <property type="match status" value="1"/>
</dbReference>
<dbReference type="AlphaFoldDB" id="A0A0F7U0D4"/>
<accession>A0A0F7U0D4</accession>
<keyword evidence="1" id="KW-0677">Repeat</keyword>
<evidence type="ECO:0000256" key="1">
    <source>
        <dbReference type="ARBA" id="ARBA00022737"/>
    </source>
</evidence>
<evidence type="ECO:0000313" key="3">
    <source>
        <dbReference type="EMBL" id="CEJ62404.1"/>
    </source>
</evidence>